<evidence type="ECO:0000313" key="2">
    <source>
        <dbReference type="EMBL" id="OUC85725.1"/>
    </source>
</evidence>
<feature type="compositionally biased region" description="Low complexity" evidence="1">
    <location>
        <begin position="29"/>
        <end position="46"/>
    </location>
</feature>
<evidence type="ECO:0000256" key="1">
    <source>
        <dbReference type="SAM" id="MobiDB-lite"/>
    </source>
</evidence>
<dbReference type="Proteomes" id="UP000194761">
    <property type="component" value="Unassembled WGS sequence"/>
</dbReference>
<comment type="caution">
    <text evidence="2">The sequence shown here is derived from an EMBL/GenBank/DDBJ whole genome shotgun (WGS) entry which is preliminary data.</text>
</comment>
<proteinExistence type="predicted"/>
<gene>
    <name evidence="2" type="ORF">CA984_39540</name>
</gene>
<sequence>MDGSGFSPGAESGGGAGRTVRVVPGGGSTVSDGSSGSRPGPGSSSVAVGLGVSVGLGVRVGPGVGSGHGAVLPLARAAPPGGALVAVTLQADPQGTLGKANLTVRV</sequence>
<keyword evidence="3" id="KW-1185">Reference proteome</keyword>
<reference evidence="2 3" key="1">
    <citation type="submission" date="2017-05" db="EMBL/GenBank/DDBJ databases">
        <title>Biotechnological potential of actinobacteria isolated from South African environments.</title>
        <authorList>
            <person name="Le Roes-Hill M."/>
            <person name="Prins A."/>
            <person name="Durrell K.A."/>
        </authorList>
    </citation>
    <scope>NUCLEOTIDE SEQUENCE [LARGE SCALE GENOMIC DNA]</scope>
    <source>
        <strain evidence="2">M26</strain>
    </source>
</reference>
<name>A0A243QUI2_9ACTN</name>
<evidence type="ECO:0000313" key="3">
    <source>
        <dbReference type="Proteomes" id="UP000194761"/>
    </source>
</evidence>
<dbReference type="EMBL" id="NGFP01000318">
    <property type="protein sequence ID" value="OUC85725.1"/>
    <property type="molecule type" value="Genomic_DNA"/>
</dbReference>
<dbReference type="AlphaFoldDB" id="A0A243QUI2"/>
<protein>
    <submittedName>
        <fullName evidence="2">Uncharacterized protein</fullName>
    </submittedName>
</protein>
<feature type="region of interest" description="Disordered" evidence="1">
    <location>
        <begin position="1"/>
        <end position="46"/>
    </location>
</feature>
<accession>A0A243QUI2</accession>
<organism evidence="2 3">
    <name type="scientific">Streptosporangium minutum</name>
    <dbReference type="NCBI Taxonomy" id="569862"/>
    <lineage>
        <taxon>Bacteria</taxon>
        <taxon>Bacillati</taxon>
        <taxon>Actinomycetota</taxon>
        <taxon>Actinomycetes</taxon>
        <taxon>Streptosporangiales</taxon>
        <taxon>Streptosporangiaceae</taxon>
        <taxon>Streptosporangium</taxon>
    </lineage>
</organism>